<dbReference type="InterPro" id="IPR011042">
    <property type="entry name" value="6-blade_b-propeller_TolB-like"/>
</dbReference>
<keyword evidence="3" id="KW-1185">Reference proteome</keyword>
<dbReference type="InterPro" id="IPR054539">
    <property type="entry name" value="Beta-prop_PDH"/>
</dbReference>
<proteinExistence type="predicted"/>
<evidence type="ECO:0000259" key="1">
    <source>
        <dbReference type="Pfam" id="PF22807"/>
    </source>
</evidence>
<evidence type="ECO:0000313" key="3">
    <source>
        <dbReference type="Proteomes" id="UP001319121"/>
    </source>
</evidence>
<dbReference type="PANTHER" id="PTHR19328:SF40">
    <property type="entry name" value="BLL0591 PROTEIN"/>
    <property type="match status" value="1"/>
</dbReference>
<dbReference type="Proteomes" id="UP001319121">
    <property type="component" value="Chromosome"/>
</dbReference>
<evidence type="ECO:0000313" key="2">
    <source>
        <dbReference type="EMBL" id="BBJ00565.1"/>
    </source>
</evidence>
<accession>A0AAN1W0L3</accession>
<dbReference type="Gene3D" id="2.120.10.30">
    <property type="entry name" value="TolB, C-terminal domain"/>
    <property type="match status" value="1"/>
</dbReference>
<dbReference type="InterPro" id="IPR011041">
    <property type="entry name" value="Quinoprot_gluc/sorb_DH_b-prop"/>
</dbReference>
<name>A0AAN1W0L3_9PROT</name>
<dbReference type="KEGG" id="fku:FGKAn22_22570"/>
<reference evidence="2 3" key="1">
    <citation type="submission" date="2019-03" db="EMBL/GenBank/DDBJ databases">
        <title>Complete genome sequence of Ferrigenium kumadai strain An22, a microaerophilic iron-oxidizing bacterium isolated from a paddy field soil.</title>
        <authorList>
            <person name="Watanabe T."/>
            <person name="Asakawa S."/>
        </authorList>
    </citation>
    <scope>NUCLEOTIDE SEQUENCE [LARGE SCALE GENOMIC DNA]</scope>
    <source>
        <strain evidence="2 3">An22</strain>
    </source>
</reference>
<protein>
    <submittedName>
        <fullName evidence="2">Sorbosone dehydrogenase</fullName>
    </submittedName>
</protein>
<gene>
    <name evidence="2" type="ORF">FGKAn22_22570</name>
</gene>
<dbReference type="RefSeq" id="WP_212785791.1">
    <property type="nucleotide sequence ID" value="NZ_AP019536.1"/>
</dbReference>
<dbReference type="EMBL" id="AP019536">
    <property type="protein sequence ID" value="BBJ00565.1"/>
    <property type="molecule type" value="Genomic_DNA"/>
</dbReference>
<dbReference type="PANTHER" id="PTHR19328">
    <property type="entry name" value="HEDGEHOG-INTERACTING PROTEIN"/>
    <property type="match status" value="1"/>
</dbReference>
<dbReference type="AlphaFoldDB" id="A0AAN1W0L3"/>
<sequence length="363" mass="40237">MLREATAFILLLAVSLNACCRELPLDRIKLPPGFKISLYADNVPGARSMVLGPDGSLYVGTRGDKVYAVRNDGKRAGAVFIIAENLNMPNGVAFRDGALYVAEVNRILRFDNIASRLRNPPRPVVVNNSFPGETHHGWKFIRFGPDGLLYVPVGAPCNICEPDPLRYAAIFRMRPDGTGLEQYARGVRNTVGFDWDPDSNELWFTDNGRDWLGNNVPPDELNHAPRPGMNFGYPYCHGKSVSDPDFGGQHSCSESTPPAMELGPHVASLGMRFYSGKMFPESYHKQIFIAEHGSWNRFPPIGYRITLVRLKNGQAANYETFAEGWLQGLTAWGRPVDIQEMPDGALLVSDDKAGAIYRISYGE</sequence>
<dbReference type="SUPFAM" id="SSF50952">
    <property type="entry name" value="Soluble quinoprotein glucose dehydrogenase"/>
    <property type="match status" value="1"/>
</dbReference>
<organism evidence="2 3">
    <name type="scientific">Ferrigenium kumadai</name>
    <dbReference type="NCBI Taxonomy" id="1682490"/>
    <lineage>
        <taxon>Bacteria</taxon>
        <taxon>Pseudomonadati</taxon>
        <taxon>Pseudomonadota</taxon>
        <taxon>Betaproteobacteria</taxon>
        <taxon>Nitrosomonadales</taxon>
        <taxon>Gallionellaceae</taxon>
        <taxon>Ferrigenium</taxon>
    </lineage>
</organism>
<feature type="domain" description="Pyrroloquinoline quinone-dependent pyranose dehydrogenase beta-propeller" evidence="1">
    <location>
        <begin position="29"/>
        <end position="360"/>
    </location>
</feature>
<dbReference type="Pfam" id="PF22807">
    <property type="entry name" value="TrAA12"/>
    <property type="match status" value="1"/>
</dbReference>